<keyword evidence="1" id="KW-0689">Ribosomal protein</keyword>
<sequence length="178" mass="19874">MPPVESSNTAQPPGQLSYDYRGSVRPWDVATQVICIGVSTVCISMRMYSKLVLTRSPGWEDWLIGYAVITFKADQHGSGIHQSEVEKGDLMEYAKVSSKRFPMPSFNVRIPNGTARIHFANRLRPINLHNKAINPPPVPPSLHTVIQKQDLLLHSPTHLGKLCLLPNKHDDQDLSMLA</sequence>
<reference evidence="2" key="1">
    <citation type="submission" date="2017-02" db="EMBL/GenBank/DDBJ databases">
        <authorList>
            <person name="Tafer H."/>
            <person name="Lopandic K."/>
        </authorList>
    </citation>
    <scope>NUCLEOTIDE SEQUENCE [LARGE SCALE GENOMIC DNA]</scope>
    <source>
        <strain evidence="2">CBS 366.77</strain>
    </source>
</reference>
<dbReference type="GO" id="GO:0005840">
    <property type="term" value="C:ribosome"/>
    <property type="evidence" value="ECO:0007669"/>
    <property type="project" value="UniProtKB-KW"/>
</dbReference>
<comment type="caution">
    <text evidence="1">The sequence shown here is derived from an EMBL/GenBank/DDBJ whole genome shotgun (WGS) entry which is preliminary data.</text>
</comment>
<keyword evidence="2" id="KW-1185">Reference proteome</keyword>
<evidence type="ECO:0000313" key="2">
    <source>
        <dbReference type="Proteomes" id="UP000266188"/>
    </source>
</evidence>
<protein>
    <submittedName>
        <fullName evidence="1">60S ribosomal protein L36</fullName>
    </submittedName>
</protein>
<dbReference type="EMBL" id="MVGC01000009">
    <property type="protein sequence ID" value="RJE27072.1"/>
    <property type="molecule type" value="Genomic_DNA"/>
</dbReference>
<name>A0A3A2ZVB8_9EURO</name>
<dbReference type="Proteomes" id="UP000266188">
    <property type="component" value="Unassembled WGS sequence"/>
</dbReference>
<dbReference type="AlphaFoldDB" id="A0A3A2ZVB8"/>
<gene>
    <name evidence="1" type="ORF">PHISCL_00539</name>
</gene>
<evidence type="ECO:0000313" key="1">
    <source>
        <dbReference type="EMBL" id="RJE27072.1"/>
    </source>
</evidence>
<accession>A0A3A2ZVB8</accession>
<proteinExistence type="predicted"/>
<dbReference type="OrthoDB" id="5342292at2759"/>
<organism evidence="1 2">
    <name type="scientific">Aspergillus sclerotialis</name>
    <dbReference type="NCBI Taxonomy" id="2070753"/>
    <lineage>
        <taxon>Eukaryota</taxon>
        <taxon>Fungi</taxon>
        <taxon>Dikarya</taxon>
        <taxon>Ascomycota</taxon>
        <taxon>Pezizomycotina</taxon>
        <taxon>Eurotiomycetes</taxon>
        <taxon>Eurotiomycetidae</taxon>
        <taxon>Eurotiales</taxon>
        <taxon>Aspergillaceae</taxon>
        <taxon>Aspergillus</taxon>
        <taxon>Aspergillus subgen. Polypaecilum</taxon>
    </lineage>
</organism>
<keyword evidence="1" id="KW-0687">Ribonucleoprotein</keyword>